<protein>
    <submittedName>
        <fullName evidence="4">ABC transporter substrate-binding protein</fullName>
    </submittedName>
</protein>
<evidence type="ECO:0000256" key="2">
    <source>
        <dbReference type="SAM" id="SignalP"/>
    </source>
</evidence>
<accession>A0ABU6D8X0</accession>
<dbReference type="PANTHER" id="PTHR30290:SF81">
    <property type="entry name" value="OLIGOPEPTIDE-BINDING PROTEIN OPPA"/>
    <property type="match status" value="1"/>
</dbReference>
<feature type="domain" description="Solute-binding protein family 5" evidence="3">
    <location>
        <begin position="116"/>
        <end position="497"/>
    </location>
</feature>
<dbReference type="Proteomes" id="UP001355653">
    <property type="component" value="Unassembled WGS sequence"/>
</dbReference>
<feature type="region of interest" description="Disordered" evidence="1">
    <location>
        <begin position="25"/>
        <end position="49"/>
    </location>
</feature>
<dbReference type="EMBL" id="JAROBY010000016">
    <property type="protein sequence ID" value="MEB4794194.1"/>
    <property type="molecule type" value="Genomic_DNA"/>
</dbReference>
<dbReference type="SUPFAM" id="SSF53850">
    <property type="entry name" value="Periplasmic binding protein-like II"/>
    <property type="match status" value="1"/>
</dbReference>
<dbReference type="Gene3D" id="3.40.190.10">
    <property type="entry name" value="Periplasmic binding protein-like II"/>
    <property type="match status" value="1"/>
</dbReference>
<organism evidence="4 5">
    <name type="scientific">Paenibacillus chondroitinus</name>
    <dbReference type="NCBI Taxonomy" id="59842"/>
    <lineage>
        <taxon>Bacteria</taxon>
        <taxon>Bacillati</taxon>
        <taxon>Bacillota</taxon>
        <taxon>Bacilli</taxon>
        <taxon>Bacillales</taxon>
        <taxon>Paenibacillaceae</taxon>
        <taxon>Paenibacillus</taxon>
    </lineage>
</organism>
<evidence type="ECO:0000313" key="5">
    <source>
        <dbReference type="Proteomes" id="UP001355653"/>
    </source>
</evidence>
<evidence type="ECO:0000259" key="3">
    <source>
        <dbReference type="Pfam" id="PF00496"/>
    </source>
</evidence>
<reference evidence="4 5" key="1">
    <citation type="submission" date="2023-03" db="EMBL/GenBank/DDBJ databases">
        <title>Bacillus Genome Sequencing.</title>
        <authorList>
            <person name="Dunlap C."/>
        </authorList>
    </citation>
    <scope>NUCLEOTIDE SEQUENCE [LARGE SCALE GENOMIC DNA]</scope>
    <source>
        <strain evidence="4 5">NRS-1351</strain>
    </source>
</reference>
<feature type="signal peptide" evidence="2">
    <location>
        <begin position="1"/>
        <end position="22"/>
    </location>
</feature>
<dbReference type="Gene3D" id="3.10.105.10">
    <property type="entry name" value="Dipeptide-binding Protein, Domain 3"/>
    <property type="match status" value="1"/>
</dbReference>
<dbReference type="InterPro" id="IPR000914">
    <property type="entry name" value="SBP_5_dom"/>
</dbReference>
<feature type="chain" id="PRO_5046354903" evidence="2">
    <location>
        <begin position="23"/>
        <end position="576"/>
    </location>
</feature>
<dbReference type="Pfam" id="PF00496">
    <property type="entry name" value="SBP_bac_5"/>
    <property type="match status" value="1"/>
</dbReference>
<dbReference type="RefSeq" id="WP_127448948.1">
    <property type="nucleotide sequence ID" value="NZ_JAROBY010000016.1"/>
</dbReference>
<dbReference type="PANTHER" id="PTHR30290">
    <property type="entry name" value="PERIPLASMIC BINDING COMPONENT OF ABC TRANSPORTER"/>
    <property type="match status" value="1"/>
</dbReference>
<dbReference type="Gene3D" id="3.90.76.10">
    <property type="entry name" value="Dipeptide-binding Protein, Domain 1"/>
    <property type="match status" value="1"/>
</dbReference>
<gene>
    <name evidence="4" type="ORF">P5G65_09835</name>
</gene>
<evidence type="ECO:0000256" key="1">
    <source>
        <dbReference type="SAM" id="MobiDB-lite"/>
    </source>
</evidence>
<dbReference type="PIRSF" id="PIRSF002741">
    <property type="entry name" value="MppA"/>
    <property type="match status" value="1"/>
</dbReference>
<sequence length="576" mass="63669">MKRKKWVTLILWSLMTTTLVSACGSNPTATSTANQAGQTPPAAEQSSASDIKDGLLKATDLSKNPDTSKKRINTFVSGTLSMEGVFNPYFSQNGWDGNVTNVIFGQLVGKDGAGKAIPELAEKWEISQDQLTYTFRLRPDLTFSDGTPLTAEDVAFTLTLLHDPVYDGNTDITQANIVGGKAYKEGKASSVEGIKVIDPQTIQVTTDKVSTLSLPLIGGKVLSKAYYGKGYKQGNLDEIKTLHSQPLGAGPYKFSKYVKGQEVRLIANPYYFNGKPAVENFIFKVTDGSTNFQLLKVGETDFDRFTANRDNYEQLKSLGFANINIFTATSYVYLDFNSNKPYFKDKRVRQALYYGLDRQKFTDILYQGFGSVANVPVSPSSWAYTKDVTAYPFDPQKAKQLLDEAGWKVGSDGIREKDGQKLVLQYLGRKGYNIDDVLIPLAKENLKDIGIGVESEILDFNALLAKRKKGDFDLTSFTTTNLSDPYDGVKSYHSKYNISGYANPKVDQLIDQSTGVLDTGKRTELYHSLYKELKEDPPVLLLSYLKILSAHNARVKGVDLDPINILGNSIPSLKIE</sequence>
<evidence type="ECO:0000313" key="4">
    <source>
        <dbReference type="EMBL" id="MEB4794194.1"/>
    </source>
</evidence>
<dbReference type="InterPro" id="IPR030678">
    <property type="entry name" value="Peptide/Ni-bd"/>
</dbReference>
<dbReference type="PROSITE" id="PS51257">
    <property type="entry name" value="PROKAR_LIPOPROTEIN"/>
    <property type="match status" value="1"/>
</dbReference>
<keyword evidence="2" id="KW-0732">Signal</keyword>
<proteinExistence type="predicted"/>
<keyword evidence="5" id="KW-1185">Reference proteome</keyword>
<dbReference type="InterPro" id="IPR039424">
    <property type="entry name" value="SBP_5"/>
</dbReference>
<name>A0ABU6D8X0_9BACL</name>
<comment type="caution">
    <text evidence="4">The sequence shown here is derived from an EMBL/GenBank/DDBJ whole genome shotgun (WGS) entry which is preliminary data.</text>
</comment>